<evidence type="ECO:0000313" key="3">
    <source>
        <dbReference type="Proteomes" id="UP000078595"/>
    </source>
</evidence>
<reference evidence="2" key="1">
    <citation type="submission" date="2013-07" db="EMBL/GenBank/DDBJ databases">
        <authorList>
            <consortium name="The Broad Institute Genome Sequencing Platform"/>
            <person name="Cuomo C."/>
            <person name="Litvintseva A."/>
            <person name="Chen Y."/>
            <person name="Heitman J."/>
            <person name="Sun S."/>
            <person name="Springer D."/>
            <person name="Dromer F."/>
            <person name="Young S.K."/>
            <person name="Zeng Q."/>
            <person name="Gargeya S."/>
            <person name="Fitzgerald M."/>
            <person name="Abouelleil A."/>
            <person name="Alvarado L."/>
            <person name="Berlin A.M."/>
            <person name="Chapman S.B."/>
            <person name="Dewar J."/>
            <person name="Goldberg J."/>
            <person name="Griggs A."/>
            <person name="Gujja S."/>
            <person name="Hansen M."/>
            <person name="Howarth C."/>
            <person name="Imamovic A."/>
            <person name="Larimer J."/>
            <person name="McCowan C."/>
            <person name="Murphy C."/>
            <person name="Pearson M."/>
            <person name="Priest M."/>
            <person name="Roberts A."/>
            <person name="Saif S."/>
            <person name="Shea T."/>
            <person name="Sykes S."/>
            <person name="Wortman J."/>
            <person name="Nusbaum C."/>
            <person name="Birren B."/>
        </authorList>
    </citation>
    <scope>NUCLEOTIDE SEQUENCE</scope>
    <source>
        <strain evidence="2">CBS 10117</strain>
    </source>
</reference>
<evidence type="ECO:0000256" key="1">
    <source>
        <dbReference type="SAM" id="MobiDB-lite"/>
    </source>
</evidence>
<dbReference type="RefSeq" id="XP_065825671.1">
    <property type="nucleotide sequence ID" value="XM_065969599.1"/>
</dbReference>
<evidence type="ECO:0008006" key="4">
    <source>
        <dbReference type="Google" id="ProtNLM"/>
    </source>
</evidence>
<feature type="region of interest" description="Disordered" evidence="1">
    <location>
        <begin position="367"/>
        <end position="399"/>
    </location>
</feature>
<accession>A0AAJ8KWS9</accession>
<dbReference type="EMBL" id="CP144538">
    <property type="protein sequence ID" value="WWC64880.1"/>
    <property type="molecule type" value="Genomic_DNA"/>
</dbReference>
<proteinExistence type="predicted"/>
<dbReference type="GeneID" id="28970598"/>
<name>A0AAJ8KWS9_9TREE</name>
<feature type="compositionally biased region" description="Acidic residues" evidence="1">
    <location>
        <begin position="549"/>
        <end position="559"/>
    </location>
</feature>
<keyword evidence="3" id="KW-1185">Reference proteome</keyword>
<sequence>MEGEVYQNEIENENERETRSFSGKRFCIPEYLMAGEIDDEVKDGENNDTDMHLRDFKRDKALLKEEIISHGGQIIENDETVSIYDIDYILIHPAHLDHLSAVAGGKKKEIEFQLCARKHDASLTVNRSKEPVVLHFRWAKSCIKAETILDERYGLDGWAGMRLKSQVIHEPIHMPSVTPAKRQEGLSIFERTPISPEAVHEHSSPAVTAPQKIMIHDIERKDDDLDSITSSPPLLSEAAGFPLMAIDQPITLPCPEVLFENDSPKDEQHRTLLHYRIYLHDNVCLFKPMIESLGHVATTRQEADLIVFTRLDNTKYSLLARDRLEGDIILHKAPFQDIISSQWISQSCAAGETLDLTDFVVTPSESQGRSITLSRSAEGETGDGEVRPQPRPRSLTPTSEIFSATGRPKRLCAGKPLPPFPDIDGLCGIGVDVDVGFNIGPEIGNKKLTKSEKQKKKGIPNKREEERSLRRKRNFDHLVELLMKKPKDVSVKTYLDRCPPLWDVKRWYIIYRANAARMHTIDQKVKERRDGSQQVFVEKEKNGEIIVISDDDEEGDDGDVNVYEHGPEHNG</sequence>
<feature type="region of interest" description="Disordered" evidence="1">
    <location>
        <begin position="547"/>
        <end position="571"/>
    </location>
</feature>
<evidence type="ECO:0000313" key="2">
    <source>
        <dbReference type="EMBL" id="WWC64880.1"/>
    </source>
</evidence>
<feature type="region of interest" description="Disordered" evidence="1">
    <location>
        <begin position="444"/>
        <end position="469"/>
    </location>
</feature>
<gene>
    <name evidence="2" type="ORF">I303_107494</name>
</gene>
<reference evidence="2" key="2">
    <citation type="submission" date="2024-02" db="EMBL/GenBank/DDBJ databases">
        <title>Comparative genomics of Cryptococcus and Kwoniella reveals pathogenesis evolution and contrasting modes of karyotype evolution via chromosome fusion or intercentromeric recombination.</title>
        <authorList>
            <person name="Coelho M.A."/>
            <person name="David-Palma M."/>
            <person name="Shea T."/>
            <person name="Bowers K."/>
            <person name="McGinley-Smith S."/>
            <person name="Mohammad A.W."/>
            <person name="Gnirke A."/>
            <person name="Yurkov A.M."/>
            <person name="Nowrousian M."/>
            <person name="Sun S."/>
            <person name="Cuomo C.A."/>
            <person name="Heitman J."/>
        </authorList>
    </citation>
    <scope>NUCLEOTIDE SEQUENCE</scope>
    <source>
        <strain evidence="2">CBS 10117</strain>
    </source>
</reference>
<protein>
    <recommendedName>
        <fullName evidence="4">BRCT domain-containing protein</fullName>
    </recommendedName>
</protein>
<dbReference type="AlphaFoldDB" id="A0AAJ8KWS9"/>
<dbReference type="KEGG" id="kdj:28970598"/>
<dbReference type="Proteomes" id="UP000078595">
    <property type="component" value="Chromosome 9"/>
</dbReference>
<organism evidence="2 3">
    <name type="scientific">Kwoniella dejecticola CBS 10117</name>
    <dbReference type="NCBI Taxonomy" id="1296121"/>
    <lineage>
        <taxon>Eukaryota</taxon>
        <taxon>Fungi</taxon>
        <taxon>Dikarya</taxon>
        <taxon>Basidiomycota</taxon>
        <taxon>Agaricomycotina</taxon>
        <taxon>Tremellomycetes</taxon>
        <taxon>Tremellales</taxon>
        <taxon>Cryptococcaceae</taxon>
        <taxon>Kwoniella</taxon>
    </lineage>
</organism>